<protein>
    <submittedName>
        <fullName evidence="2">NAD(P)-dependent dehydrogenase, short-chain alcohol dehydrogenase family</fullName>
    </submittedName>
</protein>
<evidence type="ECO:0000313" key="3">
    <source>
        <dbReference type="Proteomes" id="UP000219494"/>
    </source>
</evidence>
<evidence type="ECO:0000256" key="1">
    <source>
        <dbReference type="ARBA" id="ARBA00023002"/>
    </source>
</evidence>
<dbReference type="CDD" id="cd05327">
    <property type="entry name" value="retinol-DH_like_SDR_c_like"/>
    <property type="match status" value="1"/>
</dbReference>
<sequence>MTRWTHADIPAQNGRIALVTGTGGLGFEDALALARAGADTIIAGRNPAKGAEAVAAIRRAVPRASIRFERLDLADLASVAACAERLAASVERIDTLINNAAVMIPPERTLTTDGFELQLGTNHLGHFALTAHLLPLLRRGRAPRVVSVSSVAAPQGRIDFDDLQAEHRYVPMTSYSQSKLANLLFMLELDRRSRAGGWGMASIGAHPGVSRTNLIHNGAGENSLHGRIRTYLPFLFQPAERGALPTLYAATAPDAHGGGYYGPDGLFGVRGYPTVAKLPHQALDEEVAARLWRVSEELTGIRFGTERPAVVRHAAA</sequence>
<dbReference type="NCBIfam" id="NF004513">
    <property type="entry name" value="PRK05854.1"/>
    <property type="match status" value="1"/>
</dbReference>
<dbReference type="InterPro" id="IPR002347">
    <property type="entry name" value="SDR_fam"/>
</dbReference>
<name>A0A285QZT5_9SPHN</name>
<dbReference type="AlphaFoldDB" id="A0A285QZT5"/>
<proteinExistence type="predicted"/>
<dbReference type="GO" id="GO:0016491">
    <property type="term" value="F:oxidoreductase activity"/>
    <property type="evidence" value="ECO:0007669"/>
    <property type="project" value="UniProtKB-KW"/>
</dbReference>
<keyword evidence="3" id="KW-1185">Reference proteome</keyword>
<reference evidence="2 3" key="1">
    <citation type="submission" date="2017-07" db="EMBL/GenBank/DDBJ databases">
        <authorList>
            <person name="Sun Z.S."/>
            <person name="Albrecht U."/>
            <person name="Echele G."/>
            <person name="Lee C.C."/>
        </authorList>
    </citation>
    <scope>NUCLEOTIDE SEQUENCE [LARGE SCALE GENOMIC DNA]</scope>
    <source>
        <strain evidence="2 3">CGMCC 1.12672</strain>
    </source>
</reference>
<keyword evidence="1" id="KW-0560">Oxidoreductase</keyword>
<dbReference type="NCBIfam" id="NF004846">
    <property type="entry name" value="PRK06197.1"/>
    <property type="match status" value="1"/>
</dbReference>
<dbReference type="Pfam" id="PF00106">
    <property type="entry name" value="adh_short"/>
    <property type="match status" value="1"/>
</dbReference>
<dbReference type="InterPro" id="IPR036291">
    <property type="entry name" value="NAD(P)-bd_dom_sf"/>
</dbReference>
<dbReference type="EMBL" id="OBMI01000003">
    <property type="protein sequence ID" value="SOB87376.1"/>
    <property type="molecule type" value="Genomic_DNA"/>
</dbReference>
<dbReference type="Proteomes" id="UP000219494">
    <property type="component" value="Unassembled WGS sequence"/>
</dbReference>
<dbReference type="PANTHER" id="PTHR43157:SF31">
    <property type="entry name" value="PHOSPHATIDYLINOSITOL-GLYCAN BIOSYNTHESIS CLASS F PROTEIN"/>
    <property type="match status" value="1"/>
</dbReference>
<dbReference type="PANTHER" id="PTHR43157">
    <property type="entry name" value="PHOSPHATIDYLINOSITOL-GLYCAN BIOSYNTHESIS CLASS F PROTEIN-RELATED"/>
    <property type="match status" value="1"/>
</dbReference>
<accession>A0A285QZT5</accession>
<dbReference type="Gene3D" id="3.40.50.720">
    <property type="entry name" value="NAD(P)-binding Rossmann-like Domain"/>
    <property type="match status" value="1"/>
</dbReference>
<evidence type="ECO:0000313" key="2">
    <source>
        <dbReference type="EMBL" id="SOB87376.1"/>
    </source>
</evidence>
<dbReference type="SUPFAM" id="SSF51735">
    <property type="entry name" value="NAD(P)-binding Rossmann-fold domains"/>
    <property type="match status" value="1"/>
</dbReference>
<organism evidence="2 3">
    <name type="scientific">Sphingomonas guangdongensis</name>
    <dbReference type="NCBI Taxonomy" id="1141890"/>
    <lineage>
        <taxon>Bacteria</taxon>
        <taxon>Pseudomonadati</taxon>
        <taxon>Pseudomonadota</taxon>
        <taxon>Alphaproteobacteria</taxon>
        <taxon>Sphingomonadales</taxon>
        <taxon>Sphingomonadaceae</taxon>
        <taxon>Sphingomonas</taxon>
    </lineage>
</organism>
<dbReference type="OrthoDB" id="109589at2"/>
<dbReference type="RefSeq" id="WP_097064388.1">
    <property type="nucleotide sequence ID" value="NZ_OBMI01000003.1"/>
</dbReference>
<gene>
    <name evidence="2" type="ORF">SAMN06297144_2508</name>
</gene>